<dbReference type="Proteomes" id="UP000006242">
    <property type="component" value="Unassembled WGS sequence"/>
</dbReference>
<dbReference type="GO" id="GO:0042597">
    <property type="term" value="C:periplasmic space"/>
    <property type="evidence" value="ECO:0007669"/>
    <property type="project" value="UniProtKB-SubCell"/>
</dbReference>
<dbReference type="AlphaFoldDB" id="U2EJQ6"/>
<feature type="chain" id="PRO_5006530694" description="Azurin" evidence="5">
    <location>
        <begin position="26"/>
        <end position="153"/>
    </location>
</feature>
<comment type="caution">
    <text evidence="7">The sequence shown here is derived from an EMBL/GenBank/DDBJ whole genome shotgun (WGS) entry which is preliminary data.</text>
</comment>
<proteinExistence type="predicted"/>
<dbReference type="NCBIfam" id="TIGR02695">
    <property type="entry name" value="azurin"/>
    <property type="match status" value="1"/>
</dbReference>
<evidence type="ECO:0000256" key="4">
    <source>
        <dbReference type="ARBA" id="ARBA00023008"/>
    </source>
</evidence>
<dbReference type="GO" id="GO:0009055">
    <property type="term" value="F:electron transfer activity"/>
    <property type="evidence" value="ECO:0007669"/>
    <property type="project" value="InterPro"/>
</dbReference>
<name>U2EJQ6_9GAMM</name>
<dbReference type="eggNOG" id="COG3241">
    <property type="taxonomic scope" value="Bacteria"/>
</dbReference>
<dbReference type="InterPro" id="IPR028871">
    <property type="entry name" value="BlueCu_1_BS"/>
</dbReference>
<comment type="subcellular location">
    <subcellularLocation>
        <location evidence="5">Periplasm</location>
    </subcellularLocation>
</comment>
<dbReference type="PANTHER" id="PTHR38439:SF2">
    <property type="entry name" value="OUTER MEMBRANE PROTEIN H.8"/>
    <property type="match status" value="1"/>
</dbReference>
<dbReference type="InterPro" id="IPR008972">
    <property type="entry name" value="Cupredoxin"/>
</dbReference>
<evidence type="ECO:0000313" key="7">
    <source>
        <dbReference type="EMBL" id="ERJ18240.1"/>
    </source>
</evidence>
<sequence>MMKKFLAASALTAVGAVFMAGPAAAADSCELSISGNDQMQFNKSELVVPADCDEVTLTLEHTGKMPVAQMGHNWVLSKEADKQAITSEGMQAGLDNEYLPDDDKIIAHTDLIGGGESSSVTFSTADLKAGGDYSYYCTFPGHSSMMHGKLVVK</sequence>
<keyword evidence="8" id="KW-1185">Reference proteome</keyword>
<feature type="domain" description="Blue (type 1) copper" evidence="6">
    <location>
        <begin position="29"/>
        <end position="153"/>
    </location>
</feature>
<dbReference type="PANTHER" id="PTHR38439">
    <property type="entry name" value="AURACYANIN-B"/>
    <property type="match status" value="1"/>
</dbReference>
<keyword evidence="3 5" id="KW-0249">Electron transport</keyword>
<dbReference type="InterPro" id="IPR050845">
    <property type="entry name" value="Cu-binding_ET"/>
</dbReference>
<dbReference type="EMBL" id="AFNV02000021">
    <property type="protein sequence ID" value="ERJ18240.1"/>
    <property type="molecule type" value="Genomic_DNA"/>
</dbReference>
<evidence type="ECO:0000259" key="6">
    <source>
        <dbReference type="Pfam" id="PF00127"/>
    </source>
</evidence>
<evidence type="ECO:0000256" key="5">
    <source>
        <dbReference type="RuleBase" id="RU363017"/>
    </source>
</evidence>
<dbReference type="PROSITE" id="PS00196">
    <property type="entry name" value="COPPER_BLUE"/>
    <property type="match status" value="1"/>
</dbReference>
<keyword evidence="5" id="KW-0574">Periplasm</keyword>
<dbReference type="RefSeq" id="WP_006915442.1">
    <property type="nucleotide sequence ID" value="NZ_AFNV02000021.1"/>
</dbReference>
<dbReference type="CDD" id="cd13922">
    <property type="entry name" value="Azurin"/>
    <property type="match status" value="1"/>
</dbReference>
<dbReference type="InterPro" id="IPR014068">
    <property type="entry name" value="Azurin"/>
</dbReference>
<evidence type="ECO:0000256" key="2">
    <source>
        <dbReference type="ARBA" id="ARBA00022723"/>
    </source>
</evidence>
<evidence type="ECO:0000256" key="3">
    <source>
        <dbReference type="ARBA" id="ARBA00022982"/>
    </source>
</evidence>
<dbReference type="GO" id="GO:0005507">
    <property type="term" value="F:copper ion binding"/>
    <property type="evidence" value="ECO:0007669"/>
    <property type="project" value="UniProtKB-UniRule"/>
</dbReference>
<dbReference type="SUPFAM" id="SSF49503">
    <property type="entry name" value="Cupredoxins"/>
    <property type="match status" value="1"/>
</dbReference>
<reference evidence="7 8" key="1">
    <citation type="journal article" date="2011" name="J. Bacteriol.">
        <title>Genome sequence of Salinisphaera shabanensis, a gammaproteobacterium from the harsh, variable environment of the brine-seawater interface of the Shaban Deep in the Red Sea.</title>
        <authorList>
            <person name="Antunes A."/>
            <person name="Alam I."/>
            <person name="Bajic V.B."/>
            <person name="Stingl U."/>
        </authorList>
    </citation>
    <scope>NUCLEOTIDE SEQUENCE [LARGE SCALE GENOMIC DNA]</scope>
    <source>
        <strain evidence="7 8">E1L3A</strain>
    </source>
</reference>
<feature type="signal peptide" evidence="5">
    <location>
        <begin position="1"/>
        <end position="25"/>
    </location>
</feature>
<keyword evidence="1 5" id="KW-0813">Transport</keyword>
<dbReference type="Pfam" id="PF00127">
    <property type="entry name" value="Copper-bind"/>
    <property type="match status" value="1"/>
</dbReference>
<dbReference type="Gene3D" id="2.60.40.420">
    <property type="entry name" value="Cupredoxins - blue copper proteins"/>
    <property type="match status" value="1"/>
</dbReference>
<comment type="function">
    <text evidence="5">Transfers electrons from cytochrome c551 to cytochrome oxidase.</text>
</comment>
<accession>U2EJQ6</accession>
<gene>
    <name evidence="7" type="primary">azu</name>
    <name evidence="7" type="ORF">SSPSH_002853</name>
</gene>
<dbReference type="InterPro" id="IPR000923">
    <property type="entry name" value="BlueCu_1"/>
</dbReference>
<keyword evidence="2 5" id="KW-0479">Metal-binding</keyword>
<organism evidence="7 8">
    <name type="scientific">Salinisphaera shabanensis E1L3A</name>
    <dbReference type="NCBI Taxonomy" id="1033802"/>
    <lineage>
        <taxon>Bacteria</taxon>
        <taxon>Pseudomonadati</taxon>
        <taxon>Pseudomonadota</taxon>
        <taxon>Gammaproteobacteria</taxon>
        <taxon>Salinisphaerales</taxon>
        <taxon>Salinisphaeraceae</taxon>
        <taxon>Salinisphaera</taxon>
    </lineage>
</organism>
<keyword evidence="4 5" id="KW-0186">Copper</keyword>
<protein>
    <recommendedName>
        <fullName evidence="5">Azurin</fullName>
    </recommendedName>
</protein>
<keyword evidence="5" id="KW-0732">Signal</keyword>
<evidence type="ECO:0000256" key="1">
    <source>
        <dbReference type="ARBA" id="ARBA00022448"/>
    </source>
</evidence>
<reference evidence="7 8" key="2">
    <citation type="journal article" date="2013" name="PLoS ONE">
        <title>INDIGO - INtegrated Data Warehouse of MIcrobial GenOmes with Examples from the Red Sea Extremophiles.</title>
        <authorList>
            <person name="Alam I."/>
            <person name="Antunes A."/>
            <person name="Kamau A.A."/>
            <person name="Ba Alawi W."/>
            <person name="Kalkatawi M."/>
            <person name="Stingl U."/>
            <person name="Bajic V.B."/>
        </authorList>
    </citation>
    <scope>NUCLEOTIDE SEQUENCE [LARGE SCALE GENOMIC DNA]</scope>
    <source>
        <strain evidence="7 8">E1L3A</strain>
    </source>
</reference>
<dbReference type="STRING" id="1033802.SSPSH_002853"/>
<evidence type="ECO:0000313" key="8">
    <source>
        <dbReference type="Proteomes" id="UP000006242"/>
    </source>
</evidence>